<organism evidence="2 3">
    <name type="scientific">Portunus trituberculatus</name>
    <name type="common">Swimming crab</name>
    <name type="synonym">Neptunus trituberculatus</name>
    <dbReference type="NCBI Taxonomy" id="210409"/>
    <lineage>
        <taxon>Eukaryota</taxon>
        <taxon>Metazoa</taxon>
        <taxon>Ecdysozoa</taxon>
        <taxon>Arthropoda</taxon>
        <taxon>Crustacea</taxon>
        <taxon>Multicrustacea</taxon>
        <taxon>Malacostraca</taxon>
        <taxon>Eumalacostraca</taxon>
        <taxon>Eucarida</taxon>
        <taxon>Decapoda</taxon>
        <taxon>Pleocyemata</taxon>
        <taxon>Brachyura</taxon>
        <taxon>Eubrachyura</taxon>
        <taxon>Portunoidea</taxon>
        <taxon>Portunidae</taxon>
        <taxon>Portuninae</taxon>
        <taxon>Portunus</taxon>
    </lineage>
</organism>
<sequence length="682" mass="72723">MVPASAADANITGGCHAVVPGAGKVVYGALDTFCTVYRGGIGDSHWSTMPSGRPTTWDMEVNNCHTAPMPGSQIPIRDIDGGVCHTAPMPGGQPLIPSHGFIRGSDKEMPSAPGTSGSVYGGGVSDSHRSTMPGGCLTTQEMEVGICHTAPMPGSQTPFQDVEVSVCHTAPMPGDQPIIPSRGLGVSETIPRTLGVELSTIMSDGLLHSQSVSVGTSHKTPMLVNQTHVPCVEQGLHQSDGSSVFMGSSTRYLPALLAGQLVGHRDDSPGMHRRHPGCVTAVCSLGYSDQSAQIRPGTQPKEAVPGHGAGFSKNSGFSVARKDQPVSLSGAEFFRGQSPYSVSMEVIPGSSRFPGEACPRWPGTLSAPSVVPEKSLEGSVGPSFMAGSSFTVVSGRPLLVDGSSVATMGLSAPPASSPPLSQVARGSSPSHVETLQHLFRKRGFSRKAARFMTPRPSPYEPLRLASLRDVALKSSFLLALASAVEVRHSKGWASMTFSLASDFLAKTQLPVDVLQSDFTIPALSECPVRAIREYLRRTRDCCPRCSRFFVTDSEPWHVVHPHTISHWICQVIQCAHVDVSEEEIRLVQVKEHEVRAVATSALFRKIRNIPAVLRAGTWKSMSTFASFYLMDITHRYLDTFSLGPVVLALRGESYYAPLTPLALSLNHGIQVLHPPQDMASAL</sequence>
<keyword evidence="3" id="KW-1185">Reference proteome</keyword>
<feature type="region of interest" description="Disordered" evidence="1">
    <location>
        <begin position="293"/>
        <end position="316"/>
    </location>
</feature>
<gene>
    <name evidence="2" type="ORF">E2C01_050388</name>
</gene>
<dbReference type="PANTHER" id="PTHR35617:SF3">
    <property type="entry name" value="CORE-BINDING (CB) DOMAIN-CONTAINING PROTEIN"/>
    <property type="match status" value="1"/>
</dbReference>
<dbReference type="AlphaFoldDB" id="A0A5B7GGM8"/>
<accession>A0A5B7GGM8</accession>
<comment type="caution">
    <text evidence="2">The sequence shown here is derived from an EMBL/GenBank/DDBJ whole genome shotgun (WGS) entry which is preliminary data.</text>
</comment>
<dbReference type="EMBL" id="VSRR010013933">
    <property type="protein sequence ID" value="MPC56427.1"/>
    <property type="molecule type" value="Genomic_DNA"/>
</dbReference>
<evidence type="ECO:0000313" key="2">
    <source>
        <dbReference type="EMBL" id="MPC56427.1"/>
    </source>
</evidence>
<name>A0A5B7GGM8_PORTR</name>
<dbReference type="Proteomes" id="UP000324222">
    <property type="component" value="Unassembled WGS sequence"/>
</dbReference>
<dbReference type="PANTHER" id="PTHR35617">
    <property type="entry name" value="PHAGE_INTEGRASE DOMAIN-CONTAINING PROTEIN"/>
    <property type="match status" value="1"/>
</dbReference>
<proteinExistence type="predicted"/>
<evidence type="ECO:0000256" key="1">
    <source>
        <dbReference type="SAM" id="MobiDB-lite"/>
    </source>
</evidence>
<evidence type="ECO:0000313" key="3">
    <source>
        <dbReference type="Proteomes" id="UP000324222"/>
    </source>
</evidence>
<protein>
    <submittedName>
        <fullName evidence="2">Uncharacterized protein</fullName>
    </submittedName>
</protein>
<reference evidence="2 3" key="1">
    <citation type="submission" date="2019-05" db="EMBL/GenBank/DDBJ databases">
        <title>Another draft genome of Portunus trituberculatus and its Hox gene families provides insights of decapod evolution.</title>
        <authorList>
            <person name="Jeong J.-H."/>
            <person name="Song I."/>
            <person name="Kim S."/>
            <person name="Choi T."/>
            <person name="Kim D."/>
            <person name="Ryu S."/>
            <person name="Kim W."/>
        </authorList>
    </citation>
    <scope>NUCLEOTIDE SEQUENCE [LARGE SCALE GENOMIC DNA]</scope>
    <source>
        <tissue evidence="2">Muscle</tissue>
    </source>
</reference>